<sequence>MSTRATSVRTQIPLDVWTPEGVEGMKKDAIKNTAKVIKKAARGSLQASMALATFSEQIAARYRREVLSLFLDYLWNAEEKLQDMLSKRPFLASFVLGIFSGIHKLCSWFEGDVLVEQMLFENWENLVRWIKGFCDAFGSKGTPFPGDTSGLTYTEWYARLVWILTAPPLPLDKTRLTQMWEMSIARSALYQLWVHDDPDLDRELVARCSEALSIVLEYGHAQSFPEIDVASELVEKSCIGVEGVARLALSRLTASLKGGDVEKSREFAQIVCAFVNHCDDHPLCMATLEKKAIPLLTKVFVNYARLSLEKEIHVLCRYFMDEFVHSLGYLYTLSPGCPYICQALHNNLLHGIVACTSNLQVFSEEFTKGVNFLLGFVFPTHLVYLTFITALQAAVETLNEKEVENWVLQSSVRSDWICFERCLLERIIYKGLYFKKATSVLRTAMCDQCKKAEDKSKLKLCAGCQGPYYCSKECQLKHWKFGGHREVCKGMSDDMREGLGHREDRKFGAFLVARDVSRHIECLRQMARKEFGGGANTSGLPPYGYSVDYSDYPPKLGVFKIGDKDFGDYDDDSKNLEELREEARLGGQNGEPRLYKFSIHVGKNVVMRTSGNVETRKEPTLESIQSGGFFPSMVLRAPGVDADGKELQVGPDMVDMVLASFPPEVRSGEGLHKYWENGNADSGGAGVGNVTLATKLLQTLNKLYAIASLAGTP</sequence>
<keyword evidence="1" id="KW-0479">Metal-binding</keyword>
<accession>A0A0H2S4B5</accession>
<keyword evidence="2 4" id="KW-0863">Zinc-finger</keyword>
<dbReference type="InParanoid" id="A0A0H2S4B5"/>
<dbReference type="Gene3D" id="6.10.140.2220">
    <property type="match status" value="1"/>
</dbReference>
<dbReference type="AlphaFoldDB" id="A0A0H2S4B5"/>
<organism evidence="6 7">
    <name type="scientific">Schizopora paradoxa</name>
    <dbReference type="NCBI Taxonomy" id="27342"/>
    <lineage>
        <taxon>Eukaryota</taxon>
        <taxon>Fungi</taxon>
        <taxon>Dikarya</taxon>
        <taxon>Basidiomycota</taxon>
        <taxon>Agaricomycotina</taxon>
        <taxon>Agaricomycetes</taxon>
        <taxon>Hymenochaetales</taxon>
        <taxon>Schizoporaceae</taxon>
        <taxon>Schizopora</taxon>
    </lineage>
</organism>
<evidence type="ECO:0000256" key="2">
    <source>
        <dbReference type="ARBA" id="ARBA00022771"/>
    </source>
</evidence>
<keyword evidence="3" id="KW-0862">Zinc</keyword>
<dbReference type="EMBL" id="KQ085915">
    <property type="protein sequence ID" value="KLO16528.1"/>
    <property type="molecule type" value="Genomic_DNA"/>
</dbReference>
<evidence type="ECO:0000256" key="3">
    <source>
        <dbReference type="ARBA" id="ARBA00022833"/>
    </source>
</evidence>
<dbReference type="PROSITE" id="PS01360">
    <property type="entry name" value="ZF_MYND_1"/>
    <property type="match status" value="1"/>
</dbReference>
<dbReference type="GO" id="GO:0008270">
    <property type="term" value="F:zinc ion binding"/>
    <property type="evidence" value="ECO:0007669"/>
    <property type="project" value="UniProtKB-KW"/>
</dbReference>
<dbReference type="PROSITE" id="PS50865">
    <property type="entry name" value="ZF_MYND_2"/>
    <property type="match status" value="1"/>
</dbReference>
<evidence type="ECO:0000256" key="1">
    <source>
        <dbReference type="ARBA" id="ARBA00022723"/>
    </source>
</evidence>
<reference evidence="6 7" key="1">
    <citation type="submission" date="2015-04" db="EMBL/GenBank/DDBJ databases">
        <title>Complete genome sequence of Schizopora paradoxa KUC8140, a cosmopolitan wood degrader in East Asia.</title>
        <authorList>
            <consortium name="DOE Joint Genome Institute"/>
            <person name="Min B."/>
            <person name="Park H."/>
            <person name="Jang Y."/>
            <person name="Kim J.-J."/>
            <person name="Kim K.H."/>
            <person name="Pangilinan J."/>
            <person name="Lipzen A."/>
            <person name="Riley R."/>
            <person name="Grigoriev I.V."/>
            <person name="Spatafora J.W."/>
            <person name="Choi I.-G."/>
        </authorList>
    </citation>
    <scope>NUCLEOTIDE SEQUENCE [LARGE SCALE GENOMIC DNA]</scope>
    <source>
        <strain evidence="6 7">KUC8140</strain>
    </source>
</reference>
<proteinExistence type="predicted"/>
<evidence type="ECO:0000313" key="6">
    <source>
        <dbReference type="EMBL" id="KLO16528.1"/>
    </source>
</evidence>
<evidence type="ECO:0000259" key="5">
    <source>
        <dbReference type="PROSITE" id="PS50865"/>
    </source>
</evidence>
<protein>
    <recommendedName>
        <fullName evidence="5">MYND-type domain-containing protein</fullName>
    </recommendedName>
</protein>
<name>A0A0H2S4B5_9AGAM</name>
<keyword evidence="7" id="KW-1185">Reference proteome</keyword>
<evidence type="ECO:0000256" key="4">
    <source>
        <dbReference type="PROSITE-ProRule" id="PRU00134"/>
    </source>
</evidence>
<dbReference type="OrthoDB" id="5282002at2759"/>
<evidence type="ECO:0000313" key="7">
    <source>
        <dbReference type="Proteomes" id="UP000053477"/>
    </source>
</evidence>
<dbReference type="Proteomes" id="UP000053477">
    <property type="component" value="Unassembled WGS sequence"/>
</dbReference>
<gene>
    <name evidence="6" type="ORF">SCHPADRAFT_995099</name>
</gene>
<feature type="domain" description="MYND-type" evidence="5">
    <location>
        <begin position="446"/>
        <end position="488"/>
    </location>
</feature>
<dbReference type="STRING" id="27342.A0A0H2S4B5"/>
<dbReference type="Pfam" id="PF01753">
    <property type="entry name" value="zf-MYND"/>
    <property type="match status" value="1"/>
</dbReference>
<dbReference type="SUPFAM" id="SSF144232">
    <property type="entry name" value="HIT/MYND zinc finger-like"/>
    <property type="match status" value="1"/>
</dbReference>
<dbReference type="InterPro" id="IPR002893">
    <property type="entry name" value="Znf_MYND"/>
</dbReference>